<dbReference type="InterPro" id="IPR027417">
    <property type="entry name" value="P-loop_NTPase"/>
</dbReference>
<evidence type="ECO:0000256" key="1">
    <source>
        <dbReference type="ARBA" id="ARBA00004141"/>
    </source>
</evidence>
<feature type="compositionally biased region" description="Polar residues" evidence="10">
    <location>
        <begin position="15"/>
        <end position="25"/>
    </location>
</feature>
<evidence type="ECO:0000256" key="5">
    <source>
        <dbReference type="ARBA" id="ARBA00022737"/>
    </source>
</evidence>
<keyword evidence="4 11" id="KW-0812">Transmembrane</keyword>
<keyword evidence="14" id="KW-1185">Reference proteome</keyword>
<keyword evidence="3" id="KW-0813">Transport</keyword>
<evidence type="ECO:0000256" key="2">
    <source>
        <dbReference type="ARBA" id="ARBA00007577"/>
    </source>
</evidence>
<dbReference type="Proteomes" id="UP000780801">
    <property type="component" value="Unassembled WGS sequence"/>
</dbReference>
<keyword evidence="5" id="KW-0677">Repeat</keyword>
<organism evidence="13 14">
    <name type="scientific">Lunasporangiospora selenospora</name>
    <dbReference type="NCBI Taxonomy" id="979761"/>
    <lineage>
        <taxon>Eukaryota</taxon>
        <taxon>Fungi</taxon>
        <taxon>Fungi incertae sedis</taxon>
        <taxon>Mucoromycota</taxon>
        <taxon>Mortierellomycotina</taxon>
        <taxon>Mortierellomycetes</taxon>
        <taxon>Mortierellales</taxon>
        <taxon>Mortierellaceae</taxon>
        <taxon>Lunasporangiospora</taxon>
    </lineage>
</organism>
<protein>
    <submittedName>
        <fullName evidence="13">ATP-binding cassette, sub-B (MDR TAP), member 4</fullName>
    </submittedName>
</protein>
<dbReference type="PANTHER" id="PTHR43394:SF27">
    <property type="entry name" value="ATP-DEPENDENT TRANSLOCASE ABCB1-LIKE"/>
    <property type="match status" value="1"/>
</dbReference>
<keyword evidence="6" id="KW-0547">Nucleotide-binding</keyword>
<evidence type="ECO:0000313" key="14">
    <source>
        <dbReference type="Proteomes" id="UP000780801"/>
    </source>
</evidence>
<gene>
    <name evidence="13" type="primary">ABCB4_2</name>
    <name evidence="13" type="ORF">BGW38_010752</name>
</gene>
<feature type="transmembrane region" description="Helical" evidence="11">
    <location>
        <begin position="149"/>
        <end position="173"/>
    </location>
</feature>
<keyword evidence="9 11" id="KW-0472">Membrane</keyword>
<dbReference type="Gene3D" id="1.20.1560.10">
    <property type="entry name" value="ABC transporter type 1, transmembrane domain"/>
    <property type="match status" value="1"/>
</dbReference>
<dbReference type="Gene3D" id="3.40.50.300">
    <property type="entry name" value="P-loop containing nucleotide triphosphate hydrolases"/>
    <property type="match status" value="1"/>
</dbReference>
<evidence type="ECO:0000256" key="10">
    <source>
        <dbReference type="SAM" id="MobiDB-lite"/>
    </source>
</evidence>
<dbReference type="InterPro" id="IPR011527">
    <property type="entry name" value="ABC1_TM_dom"/>
</dbReference>
<dbReference type="Pfam" id="PF00664">
    <property type="entry name" value="ABC_membrane"/>
    <property type="match status" value="1"/>
</dbReference>
<name>A0A9P6FWB0_9FUNG</name>
<dbReference type="InterPro" id="IPR039421">
    <property type="entry name" value="Type_1_exporter"/>
</dbReference>
<evidence type="ECO:0000256" key="11">
    <source>
        <dbReference type="SAM" id="Phobius"/>
    </source>
</evidence>
<keyword evidence="8 11" id="KW-1133">Transmembrane helix</keyword>
<dbReference type="OrthoDB" id="6500128at2759"/>
<comment type="subcellular location">
    <subcellularLocation>
        <location evidence="1">Membrane</location>
        <topology evidence="1">Multi-pass membrane protein</topology>
    </subcellularLocation>
</comment>
<feature type="transmembrane region" description="Helical" evidence="11">
    <location>
        <begin position="252"/>
        <end position="269"/>
    </location>
</feature>
<feature type="non-terminal residue" evidence="13">
    <location>
        <position position="1"/>
    </location>
</feature>
<dbReference type="PROSITE" id="PS50929">
    <property type="entry name" value="ABC_TM1F"/>
    <property type="match status" value="1"/>
</dbReference>
<evidence type="ECO:0000256" key="3">
    <source>
        <dbReference type="ARBA" id="ARBA00022448"/>
    </source>
</evidence>
<dbReference type="GO" id="GO:0015421">
    <property type="term" value="F:ABC-type oligopeptide transporter activity"/>
    <property type="evidence" value="ECO:0007669"/>
    <property type="project" value="TreeGrafter"/>
</dbReference>
<dbReference type="FunFam" id="1.20.1560.10:FF:000018">
    <property type="entry name" value="ATP-binding cassette subfamily B member 11"/>
    <property type="match status" value="1"/>
</dbReference>
<dbReference type="AlphaFoldDB" id="A0A9P6FWB0"/>
<evidence type="ECO:0000256" key="7">
    <source>
        <dbReference type="ARBA" id="ARBA00022840"/>
    </source>
</evidence>
<evidence type="ECO:0000313" key="13">
    <source>
        <dbReference type="EMBL" id="KAF9582793.1"/>
    </source>
</evidence>
<dbReference type="CDD" id="cd18577">
    <property type="entry name" value="ABC_6TM_Pgp_ABCB1_D1_like"/>
    <property type="match status" value="1"/>
</dbReference>
<sequence>MPTNSLTNKSHELGQVTQTTSSSHISNHHPTHPNNTTVNFSPSPSNESIPNEKDRSLYISSDSTLDDKEVPDITSDDSEKSIEEGPKIGYFQLYRFATTWDWICVFLGSLCAVVQGVGQPMLSIFLGDFVSQLQPSIPLPQQIEVVRQIVIKFTAVGAAMFICGYGQMCFFTLSAENQTKRIRALYLHSILRQDMAWHDTGKRSQSLNSRLSSDSQLIFDGLADKVGQVIMNFSMVITGFAIAFAYGWKMTLVLFSAVPMMAVCAALMAKFATETSADGQDAYARAGAIAEQAISSIRTVVAFGGQSRELAKYSSELDNAYSSGAKKAWITGTGSGSFMLILFMSYSLAFWFGAHQVKGGHLSSGAVPTVLFATVIAAFSIGNIGPHVVVFARARAAAHIIFKTIDRVPEIDAFDPSGIKPEKFNGHIVVKDVNFTYPSRPNIPILQNMNIEVKPGQTVALV</sequence>
<dbReference type="SUPFAM" id="SSF90123">
    <property type="entry name" value="ABC transporter transmembrane region"/>
    <property type="match status" value="1"/>
</dbReference>
<feature type="transmembrane region" description="Helical" evidence="11">
    <location>
        <begin position="229"/>
        <end position="246"/>
    </location>
</feature>
<accession>A0A9P6FWB0</accession>
<evidence type="ECO:0000256" key="9">
    <source>
        <dbReference type="ARBA" id="ARBA00023136"/>
    </source>
</evidence>
<evidence type="ECO:0000256" key="8">
    <source>
        <dbReference type="ARBA" id="ARBA00022989"/>
    </source>
</evidence>
<dbReference type="InterPro" id="IPR036640">
    <property type="entry name" value="ABC1_TM_sf"/>
</dbReference>
<proteinExistence type="inferred from homology"/>
<evidence type="ECO:0000259" key="12">
    <source>
        <dbReference type="PROSITE" id="PS50929"/>
    </source>
</evidence>
<feature type="transmembrane region" description="Helical" evidence="11">
    <location>
        <begin position="336"/>
        <end position="354"/>
    </location>
</feature>
<keyword evidence="7 13" id="KW-0067">ATP-binding</keyword>
<dbReference type="GO" id="GO:0090374">
    <property type="term" value="P:oligopeptide export from mitochondrion"/>
    <property type="evidence" value="ECO:0007669"/>
    <property type="project" value="TreeGrafter"/>
</dbReference>
<feature type="domain" description="ABC transmembrane type-1" evidence="12">
    <location>
        <begin position="106"/>
        <end position="393"/>
    </location>
</feature>
<evidence type="ECO:0000256" key="4">
    <source>
        <dbReference type="ARBA" id="ARBA00022692"/>
    </source>
</evidence>
<comment type="similarity">
    <text evidence="2">Belongs to the ABC transporter superfamily. ABCB family. Multidrug resistance exporter (TC 3.A.1.201) subfamily.</text>
</comment>
<dbReference type="GO" id="GO:0005743">
    <property type="term" value="C:mitochondrial inner membrane"/>
    <property type="evidence" value="ECO:0007669"/>
    <property type="project" value="TreeGrafter"/>
</dbReference>
<evidence type="ECO:0000256" key="6">
    <source>
        <dbReference type="ARBA" id="ARBA00022741"/>
    </source>
</evidence>
<comment type="caution">
    <text evidence="13">The sequence shown here is derived from an EMBL/GenBank/DDBJ whole genome shotgun (WGS) entry which is preliminary data.</text>
</comment>
<feature type="transmembrane region" description="Helical" evidence="11">
    <location>
        <begin position="366"/>
        <end position="385"/>
    </location>
</feature>
<dbReference type="PANTHER" id="PTHR43394">
    <property type="entry name" value="ATP-DEPENDENT PERMEASE MDL1, MITOCHONDRIAL"/>
    <property type="match status" value="1"/>
</dbReference>
<dbReference type="EMBL" id="JAABOA010000924">
    <property type="protein sequence ID" value="KAF9582793.1"/>
    <property type="molecule type" value="Genomic_DNA"/>
</dbReference>
<dbReference type="GO" id="GO:0005524">
    <property type="term" value="F:ATP binding"/>
    <property type="evidence" value="ECO:0007669"/>
    <property type="project" value="UniProtKB-KW"/>
</dbReference>
<feature type="region of interest" description="Disordered" evidence="10">
    <location>
        <begin position="1"/>
        <end position="61"/>
    </location>
</feature>
<reference evidence="13" key="1">
    <citation type="journal article" date="2020" name="Fungal Divers.">
        <title>Resolving the Mortierellaceae phylogeny through synthesis of multi-gene phylogenetics and phylogenomics.</title>
        <authorList>
            <person name="Vandepol N."/>
            <person name="Liber J."/>
            <person name="Desiro A."/>
            <person name="Na H."/>
            <person name="Kennedy M."/>
            <person name="Barry K."/>
            <person name="Grigoriev I.V."/>
            <person name="Miller A.N."/>
            <person name="O'Donnell K."/>
            <person name="Stajich J.E."/>
            <person name="Bonito G."/>
        </authorList>
    </citation>
    <scope>NUCLEOTIDE SEQUENCE</scope>
    <source>
        <strain evidence="13">KOD1015</strain>
    </source>
</reference>